<evidence type="ECO:0000256" key="4">
    <source>
        <dbReference type="SAM" id="SignalP"/>
    </source>
</evidence>
<dbReference type="InterPro" id="IPR023696">
    <property type="entry name" value="Ureohydrolase_dom_sf"/>
</dbReference>
<dbReference type="Proteomes" id="UP001437256">
    <property type="component" value="Unassembled WGS sequence"/>
</dbReference>
<dbReference type="InterPro" id="IPR006035">
    <property type="entry name" value="Ureohydrolase"/>
</dbReference>
<dbReference type="PIRSF" id="PIRSF036979">
    <property type="entry name" value="Arginase"/>
    <property type="match status" value="1"/>
</dbReference>
<evidence type="ECO:0000313" key="6">
    <source>
        <dbReference type="Proteomes" id="UP001437256"/>
    </source>
</evidence>
<accession>A0ABR3A3V5</accession>
<name>A0ABR3A3V5_9AGAR</name>
<dbReference type="SUPFAM" id="SSF52768">
    <property type="entry name" value="Arginase/deacetylase"/>
    <property type="match status" value="1"/>
</dbReference>
<keyword evidence="2" id="KW-0378">Hydrolase</keyword>
<feature type="chain" id="PRO_5046343539" description="Arginase/deacetylase" evidence="4">
    <location>
        <begin position="23"/>
        <end position="363"/>
    </location>
</feature>
<dbReference type="Pfam" id="PF00491">
    <property type="entry name" value="Arginase"/>
    <property type="match status" value="1"/>
</dbReference>
<dbReference type="EMBL" id="JBBXMP010000017">
    <property type="protein sequence ID" value="KAL0068561.1"/>
    <property type="molecule type" value="Genomic_DNA"/>
</dbReference>
<dbReference type="PRINTS" id="PR00116">
    <property type="entry name" value="ARGINASE"/>
</dbReference>
<reference evidence="5 6" key="1">
    <citation type="submission" date="2024-05" db="EMBL/GenBank/DDBJ databases">
        <title>A draft genome resource for the thread blight pathogen Marasmius tenuissimus strain MS-2.</title>
        <authorList>
            <person name="Yulfo-Soto G.E."/>
            <person name="Baruah I.K."/>
            <person name="Amoako-Attah I."/>
            <person name="Bukari Y."/>
            <person name="Meinhardt L.W."/>
            <person name="Bailey B.A."/>
            <person name="Cohen S.P."/>
        </authorList>
    </citation>
    <scope>NUCLEOTIDE SEQUENCE [LARGE SCALE GENOMIC DNA]</scope>
    <source>
        <strain evidence="5 6">MS-2</strain>
    </source>
</reference>
<sequence>MCTTTTWSYVLLAAAAAIHVQAHDQQPFVQKTFDKDPTWLEKYGPQFDQPFTGPLSFSHLPYTRCLEDETTEFDIAVLGIPFDTGVTYRPGARFGPYAIRSGSRRQRAGRAFTMAWNKDPYNDGVKLIDCGDIPVNPFDNALAVDQMEVAYSTLLKRPIATPEKANPELSATKKGHPRIVSLGGDHTIVLPILRSLHKVHGPISVIHFDAHLDTWPGYTGSITDQSRVTHGTFFHLAYEEGLMSNQSIHAGIRCKLAGLEDLENDQEVGFQLISTDDIDDLGVDEIIHRIRDRVGNTPVYLSLDIDVIDPGLAPASELQIHIGFLYSADLHLLLCEAGTPEAGGWTTREVKRIIRGLAGLNFV</sequence>
<evidence type="ECO:0000256" key="3">
    <source>
        <dbReference type="PROSITE-ProRule" id="PRU00742"/>
    </source>
</evidence>
<dbReference type="Gene3D" id="3.40.800.10">
    <property type="entry name" value="Ureohydrolase domain"/>
    <property type="match status" value="1"/>
</dbReference>
<dbReference type="PROSITE" id="PS51409">
    <property type="entry name" value="ARGINASE_2"/>
    <property type="match status" value="1"/>
</dbReference>
<evidence type="ECO:0000256" key="2">
    <source>
        <dbReference type="ARBA" id="ARBA00022801"/>
    </source>
</evidence>
<keyword evidence="4" id="KW-0732">Signal</keyword>
<evidence type="ECO:0000256" key="1">
    <source>
        <dbReference type="ARBA" id="ARBA00022723"/>
    </source>
</evidence>
<dbReference type="CDD" id="cd11592">
    <property type="entry name" value="Agmatinase_PAH"/>
    <property type="match status" value="1"/>
</dbReference>
<proteinExistence type="inferred from homology"/>
<comment type="similarity">
    <text evidence="3">Belongs to the arginase family.</text>
</comment>
<dbReference type="PANTHER" id="PTHR11358">
    <property type="entry name" value="ARGINASE/AGMATINASE"/>
    <property type="match status" value="1"/>
</dbReference>
<dbReference type="PANTHER" id="PTHR11358:SF26">
    <property type="entry name" value="GUANIDINO ACID HYDROLASE, MITOCHONDRIAL"/>
    <property type="match status" value="1"/>
</dbReference>
<comment type="caution">
    <text evidence="5">The sequence shown here is derived from an EMBL/GenBank/DDBJ whole genome shotgun (WGS) entry which is preliminary data.</text>
</comment>
<evidence type="ECO:0000313" key="5">
    <source>
        <dbReference type="EMBL" id="KAL0068561.1"/>
    </source>
</evidence>
<gene>
    <name evidence="5" type="ORF">AAF712_004276</name>
</gene>
<keyword evidence="1" id="KW-0479">Metal-binding</keyword>
<organism evidence="5 6">
    <name type="scientific">Marasmius tenuissimus</name>
    <dbReference type="NCBI Taxonomy" id="585030"/>
    <lineage>
        <taxon>Eukaryota</taxon>
        <taxon>Fungi</taxon>
        <taxon>Dikarya</taxon>
        <taxon>Basidiomycota</taxon>
        <taxon>Agaricomycotina</taxon>
        <taxon>Agaricomycetes</taxon>
        <taxon>Agaricomycetidae</taxon>
        <taxon>Agaricales</taxon>
        <taxon>Marasmiineae</taxon>
        <taxon>Marasmiaceae</taxon>
        <taxon>Marasmius</taxon>
    </lineage>
</organism>
<feature type="signal peptide" evidence="4">
    <location>
        <begin position="1"/>
        <end position="22"/>
    </location>
</feature>
<evidence type="ECO:0008006" key="7">
    <source>
        <dbReference type="Google" id="ProtNLM"/>
    </source>
</evidence>
<keyword evidence="6" id="KW-1185">Reference proteome</keyword>
<protein>
    <recommendedName>
        <fullName evidence="7">Arginase/deacetylase</fullName>
    </recommendedName>
</protein>